<keyword evidence="5" id="KW-1185">Reference proteome</keyword>
<dbReference type="GO" id="GO:0005758">
    <property type="term" value="C:mitochondrial intermembrane space"/>
    <property type="evidence" value="ECO:0007669"/>
    <property type="project" value="TreeGrafter"/>
</dbReference>
<keyword evidence="4" id="KW-0175">Coiled coil</keyword>
<dbReference type="OrthoDB" id="19091at2759"/>
<evidence type="ECO:0000256" key="2">
    <source>
        <dbReference type="ARBA" id="ARBA00023157"/>
    </source>
</evidence>
<dbReference type="GO" id="GO:1990050">
    <property type="term" value="F:phosphatidic acid transfer activity"/>
    <property type="evidence" value="ECO:0007669"/>
    <property type="project" value="TreeGrafter"/>
</dbReference>
<comment type="similarity">
    <text evidence="1">Belongs to the TRIAP1/MDM35 family.</text>
</comment>
<keyword evidence="2" id="KW-1015">Disulfide bond</keyword>
<dbReference type="Pfam" id="PF05254">
    <property type="entry name" value="UPF0203"/>
    <property type="match status" value="1"/>
</dbReference>
<dbReference type="GO" id="GO:0045332">
    <property type="term" value="P:phospholipid translocation"/>
    <property type="evidence" value="ECO:0007669"/>
    <property type="project" value="TreeGrafter"/>
</dbReference>
<dbReference type="InParanoid" id="A0A6P8YCW1"/>
<gene>
    <name evidence="6" type="primary">LOC117639811</name>
</gene>
<sequence length="80" mass="9357">MNSVGANCNELKQEYDACFNVWFSTQFLKGNNSERMCAPLFKEYTECVKEAIKEQKIDMKEIEKNVLNTEEEQKKPTGQR</sequence>
<organism evidence="6">
    <name type="scientific">Thrips palmi</name>
    <name type="common">Melon thrips</name>
    <dbReference type="NCBI Taxonomy" id="161013"/>
    <lineage>
        <taxon>Eukaryota</taxon>
        <taxon>Metazoa</taxon>
        <taxon>Ecdysozoa</taxon>
        <taxon>Arthropoda</taxon>
        <taxon>Hexapoda</taxon>
        <taxon>Insecta</taxon>
        <taxon>Pterygota</taxon>
        <taxon>Neoptera</taxon>
        <taxon>Paraneoptera</taxon>
        <taxon>Thysanoptera</taxon>
        <taxon>Terebrantia</taxon>
        <taxon>Thripoidea</taxon>
        <taxon>Thripidae</taxon>
        <taxon>Thrips</taxon>
    </lineage>
</organism>
<dbReference type="GO" id="GO:0005829">
    <property type="term" value="C:cytosol"/>
    <property type="evidence" value="ECO:0007669"/>
    <property type="project" value="TreeGrafter"/>
</dbReference>
<proteinExistence type="inferred from homology"/>
<dbReference type="GO" id="GO:0005634">
    <property type="term" value="C:nucleus"/>
    <property type="evidence" value="ECO:0007669"/>
    <property type="project" value="TreeGrafter"/>
</dbReference>
<dbReference type="Proteomes" id="UP000515158">
    <property type="component" value="Unplaced"/>
</dbReference>
<evidence type="ECO:0000313" key="5">
    <source>
        <dbReference type="Proteomes" id="UP000515158"/>
    </source>
</evidence>
<dbReference type="KEGG" id="tpal:117639811"/>
<name>A0A6P8YCW1_THRPL</name>
<evidence type="ECO:0000256" key="1">
    <source>
        <dbReference type="ARBA" id="ARBA00006196"/>
    </source>
</evidence>
<dbReference type="PANTHER" id="PTHR46403:SF1">
    <property type="entry name" value="TP53-REGULATED INHIBITOR OF APOPTOSIS 1"/>
    <property type="match status" value="1"/>
</dbReference>
<evidence type="ECO:0000256" key="3">
    <source>
        <dbReference type="ARBA" id="ARBA00023706"/>
    </source>
</evidence>
<evidence type="ECO:0000256" key="4">
    <source>
        <dbReference type="SAM" id="Coils"/>
    </source>
</evidence>
<dbReference type="GeneID" id="117639811"/>
<protein>
    <submittedName>
        <fullName evidence="6">TP53-regulated inhibitor of apoptosis 1-like</fullName>
    </submittedName>
</protein>
<dbReference type="PROSITE" id="PS51808">
    <property type="entry name" value="CHCH"/>
    <property type="match status" value="1"/>
</dbReference>
<dbReference type="PANTHER" id="PTHR46403">
    <property type="entry name" value="TP53-REGULATED INHIBITOR OF APOPTOSIS 1"/>
    <property type="match status" value="1"/>
</dbReference>
<dbReference type="AlphaFoldDB" id="A0A6P8YCW1"/>
<feature type="coiled-coil region" evidence="4">
    <location>
        <begin position="45"/>
        <end position="72"/>
    </location>
</feature>
<reference evidence="6" key="1">
    <citation type="submission" date="2025-08" db="UniProtKB">
        <authorList>
            <consortium name="RefSeq"/>
        </authorList>
    </citation>
    <scope>IDENTIFICATION</scope>
    <source>
        <tissue evidence="6">Total insect</tissue>
    </source>
</reference>
<accession>A0A6P8YCW1</accession>
<dbReference type="RefSeq" id="XP_034231637.1">
    <property type="nucleotide sequence ID" value="XM_034375746.1"/>
</dbReference>
<comment type="catalytic activity">
    <reaction evidence="3">
        <text>a 1,2-diacyl-sn-glycero-3-phosphate(in) = a 1,2-diacyl-sn-glycero-3-phosphate(out)</text>
        <dbReference type="Rhea" id="RHEA:36435"/>
        <dbReference type="ChEBI" id="CHEBI:58608"/>
    </reaction>
</comment>
<dbReference type="FunCoup" id="A0A6P8YCW1">
    <property type="interactions" value="1024"/>
</dbReference>
<dbReference type="InterPro" id="IPR007918">
    <property type="entry name" value="MDM35_apoptosis"/>
</dbReference>
<evidence type="ECO:0000313" key="6">
    <source>
        <dbReference type="RefSeq" id="XP_034231637.1"/>
    </source>
</evidence>